<dbReference type="RefSeq" id="WP_319834736.1">
    <property type="nucleotide sequence ID" value="NZ_CP138858.1"/>
</dbReference>
<keyword evidence="3" id="KW-1185">Reference proteome</keyword>
<evidence type="ECO:0000313" key="3">
    <source>
        <dbReference type="Proteomes" id="UP001324993"/>
    </source>
</evidence>
<reference evidence="2 3" key="1">
    <citation type="submission" date="2023-11" db="EMBL/GenBank/DDBJ databases">
        <title>Coraliomargarita sp. nov., isolated from marine algae.</title>
        <authorList>
            <person name="Lee J.K."/>
            <person name="Baek J.H."/>
            <person name="Kim J.M."/>
            <person name="Choi D.G."/>
            <person name="Jeon C.O."/>
        </authorList>
    </citation>
    <scope>NUCLEOTIDE SEQUENCE [LARGE SCALE GENOMIC DNA]</scope>
    <source>
        <strain evidence="2 3">J2-16</strain>
    </source>
</reference>
<proteinExistence type="predicted"/>
<keyword evidence="1" id="KW-1133">Transmembrane helix</keyword>
<accession>A0ABZ0RP84</accession>
<sequence length="335" mass="37937">MFYRRDIEDKKRPKPMRSFSPDAVFSEEAAEASKKSRTLWFMGAILLMLAVVVAFIAILKLYYDPERGSGQNAAREGHAERMERRFAEQLEAARAAEASRASSVPDAYELLSEPKLLQAYLSASGGRDALFALETLQYKGRVTWQGQMQFFELLKLNSNLMRLTLEAGGATTAYGHDGQAFWQSSENADGEKSFKRLSLSEQEPFFECRRFFDPLMAYALRGEGTLQVIEFGEWQGKTAVRVQLRGGNSNRVDVFVDPKTLRVRGMLERVRASGEERSVVFSDFQSVDGYYIPFSRRVSVRGELVYDMRLTSCDTNVDVSASVFRLPEELVEQTP</sequence>
<dbReference type="EMBL" id="CP138858">
    <property type="protein sequence ID" value="WPJ97922.1"/>
    <property type="molecule type" value="Genomic_DNA"/>
</dbReference>
<gene>
    <name evidence="2" type="ORF">SH580_09380</name>
</gene>
<keyword evidence="1" id="KW-0812">Transmembrane</keyword>
<name>A0ABZ0RP84_9BACT</name>
<feature type="transmembrane region" description="Helical" evidence="1">
    <location>
        <begin position="39"/>
        <end position="63"/>
    </location>
</feature>
<keyword evidence="1" id="KW-0472">Membrane</keyword>
<protein>
    <submittedName>
        <fullName evidence="2">Uncharacterized protein</fullName>
    </submittedName>
</protein>
<dbReference type="Proteomes" id="UP001324993">
    <property type="component" value="Chromosome"/>
</dbReference>
<organism evidence="2 3">
    <name type="scientific">Coraliomargarita algicola</name>
    <dbReference type="NCBI Taxonomy" id="3092156"/>
    <lineage>
        <taxon>Bacteria</taxon>
        <taxon>Pseudomonadati</taxon>
        <taxon>Verrucomicrobiota</taxon>
        <taxon>Opitutia</taxon>
        <taxon>Puniceicoccales</taxon>
        <taxon>Coraliomargaritaceae</taxon>
        <taxon>Coraliomargarita</taxon>
    </lineage>
</organism>
<evidence type="ECO:0000256" key="1">
    <source>
        <dbReference type="SAM" id="Phobius"/>
    </source>
</evidence>
<evidence type="ECO:0000313" key="2">
    <source>
        <dbReference type="EMBL" id="WPJ97922.1"/>
    </source>
</evidence>